<evidence type="ECO:0000313" key="3">
    <source>
        <dbReference type="Proteomes" id="UP001176961"/>
    </source>
</evidence>
<evidence type="ECO:0008006" key="4">
    <source>
        <dbReference type="Google" id="ProtNLM"/>
    </source>
</evidence>
<organism evidence="2 3">
    <name type="scientific">Cylicocyclus nassatus</name>
    <name type="common">Nematode worm</name>
    <dbReference type="NCBI Taxonomy" id="53992"/>
    <lineage>
        <taxon>Eukaryota</taxon>
        <taxon>Metazoa</taxon>
        <taxon>Ecdysozoa</taxon>
        <taxon>Nematoda</taxon>
        <taxon>Chromadorea</taxon>
        <taxon>Rhabditida</taxon>
        <taxon>Rhabditina</taxon>
        <taxon>Rhabditomorpha</taxon>
        <taxon>Strongyloidea</taxon>
        <taxon>Strongylidae</taxon>
        <taxon>Cylicocyclus</taxon>
    </lineage>
</organism>
<evidence type="ECO:0000256" key="1">
    <source>
        <dbReference type="SAM" id="SignalP"/>
    </source>
</evidence>
<name>A0AA36GWQ2_CYLNA</name>
<dbReference type="Proteomes" id="UP001176961">
    <property type="component" value="Unassembled WGS sequence"/>
</dbReference>
<protein>
    <recommendedName>
        <fullName evidence="4">NTR domain-containing protein</fullName>
    </recommendedName>
</protein>
<proteinExistence type="predicted"/>
<accession>A0AA36GWQ2</accession>
<comment type="caution">
    <text evidence="2">The sequence shown here is derived from an EMBL/GenBank/DDBJ whole genome shotgun (WGS) entry which is preliminary data.</text>
</comment>
<feature type="signal peptide" evidence="1">
    <location>
        <begin position="1"/>
        <end position="37"/>
    </location>
</feature>
<reference evidence="2" key="1">
    <citation type="submission" date="2023-07" db="EMBL/GenBank/DDBJ databases">
        <authorList>
            <consortium name="CYATHOMIX"/>
        </authorList>
    </citation>
    <scope>NUCLEOTIDE SEQUENCE</scope>
    <source>
        <strain evidence="2">N/A</strain>
    </source>
</reference>
<evidence type="ECO:0000313" key="2">
    <source>
        <dbReference type="EMBL" id="CAJ0599713.1"/>
    </source>
</evidence>
<keyword evidence="3" id="KW-1185">Reference proteome</keyword>
<dbReference type="AlphaFoldDB" id="A0AA36GWQ2"/>
<sequence>MYYGTSYRVTVRIVASGVRKLGMKVSLLLVSWLPAFAVCTSISNNPNSLCVIITSENLNMSFPHAEYAYHAIVTKGGYSHNEEKVKVGDFITVQSFFCPLIRKKHYFLKGTPSRSTLYIRHHICSEIEDCKL</sequence>
<keyword evidence="1" id="KW-0732">Signal</keyword>
<dbReference type="EMBL" id="CATQJL010000223">
    <property type="protein sequence ID" value="CAJ0599713.1"/>
    <property type="molecule type" value="Genomic_DNA"/>
</dbReference>
<gene>
    <name evidence="2" type="ORF">CYNAS_LOCUS11696</name>
</gene>
<feature type="chain" id="PRO_5041454548" description="NTR domain-containing protein" evidence="1">
    <location>
        <begin position="38"/>
        <end position="132"/>
    </location>
</feature>